<sequence length="186" mass="21580">MFYTLISRLPFITNDNSDTKLLKIFVLGSVIYILVHYYLFSQDRGDMLNIVKPYLYYAMAADLGIAYALTKLFGSSDESPQIGDGYSQEQLQEIQQQQMQLMRAKVYQDEIAKRQAVEQNNKNNENDNDDEEYSNKSPFKKKENKNNTSSSSSDSSSKQKNIKKEKEKQQKQKDDTDTHIPIYNDE</sequence>
<proteinExistence type="predicted"/>
<feature type="transmembrane region" description="Helical" evidence="2">
    <location>
        <begin position="21"/>
        <end position="39"/>
    </location>
</feature>
<evidence type="ECO:0000313" key="3">
    <source>
        <dbReference type="EMBL" id="ATZ80890.1"/>
    </source>
</evidence>
<evidence type="ECO:0000256" key="1">
    <source>
        <dbReference type="SAM" id="MobiDB-lite"/>
    </source>
</evidence>
<reference evidence="3" key="1">
    <citation type="journal article" date="2017" name="Elife">
        <title>The kinetoplastid-infecting Bodo saltans virus (BsV), a window into the most abundant giant viruses in the sea.</title>
        <authorList>
            <person name="Deeg C.M."/>
            <person name="Chow C.-E.T."/>
            <person name="Suttle C.A."/>
        </authorList>
    </citation>
    <scope>NUCLEOTIDE SEQUENCE</scope>
    <source>
        <strain evidence="3">NG1</strain>
    </source>
</reference>
<protein>
    <recommendedName>
        <fullName evidence="5">Transmembrane protein</fullName>
    </recommendedName>
</protein>
<feature type="compositionally biased region" description="Low complexity" evidence="1">
    <location>
        <begin position="146"/>
        <end position="159"/>
    </location>
</feature>
<feature type="compositionally biased region" description="Basic and acidic residues" evidence="1">
    <location>
        <begin position="162"/>
        <end position="178"/>
    </location>
</feature>
<keyword evidence="2" id="KW-0812">Transmembrane</keyword>
<feature type="region of interest" description="Disordered" evidence="1">
    <location>
        <begin position="117"/>
        <end position="186"/>
    </location>
</feature>
<evidence type="ECO:0000256" key="2">
    <source>
        <dbReference type="SAM" id="Phobius"/>
    </source>
</evidence>
<dbReference type="EMBL" id="MF782455">
    <property type="protein sequence ID" value="ATZ80890.1"/>
    <property type="molecule type" value="Genomic_DNA"/>
</dbReference>
<accession>A0A2H4UVE5</accession>
<name>A0A2H4UVE5_9VIRU</name>
<keyword evidence="2" id="KW-0472">Membrane</keyword>
<evidence type="ECO:0008006" key="5">
    <source>
        <dbReference type="Google" id="ProtNLM"/>
    </source>
</evidence>
<gene>
    <name evidence="3" type="ORF">BMW23_0844</name>
</gene>
<evidence type="ECO:0000313" key="4">
    <source>
        <dbReference type="Proteomes" id="UP000240325"/>
    </source>
</evidence>
<keyword evidence="2" id="KW-1133">Transmembrane helix</keyword>
<keyword evidence="4" id="KW-1185">Reference proteome</keyword>
<organism evidence="3">
    <name type="scientific">Bodo saltans virus</name>
    <dbReference type="NCBI Taxonomy" id="2024608"/>
    <lineage>
        <taxon>Viruses</taxon>
        <taxon>Varidnaviria</taxon>
        <taxon>Bamfordvirae</taxon>
        <taxon>Nucleocytoviricota</taxon>
        <taxon>Megaviricetes</taxon>
        <taxon>Imitervirales</taxon>
        <taxon>Mimiviridae</taxon>
        <taxon>Klosneuvirinae</taxon>
        <taxon>Theiavirus</taxon>
        <taxon>Theiavirus salishense</taxon>
    </lineage>
</organism>
<dbReference type="Proteomes" id="UP000240325">
    <property type="component" value="Segment"/>
</dbReference>